<dbReference type="PRINTS" id="PR00080">
    <property type="entry name" value="SDRFAMILY"/>
</dbReference>
<sequence length="276" mass="28678">MSEKAMVGALAVDRLFGVRGKTVLVTGGARGIGLMIAAGFVANGARVYIASRDARACETTAQKLTAVGPGECFALPADLGSEAGCVALAKALAERETKLHVLVNNSGTSWGAPMETHSEKGWDKTYALNVKGVFFLTREVLPLLDKGSTKTDPARVINIGSIAGLRPQVFPTFSYDVSKAAVHHLTKKLADELADRRASGGESITVNAVAPGYVPSRMSAQLEGYEEAKAIAEGLPLRRKGGAGDMAGAALFFASAAGAWTTGVILHVDGGHLSKL</sequence>
<organism evidence="5">
    <name type="scientific">Micromonas pusilla</name>
    <name type="common">Picoplanktonic green alga</name>
    <name type="synonym">Chromulina pusilla</name>
    <dbReference type="NCBI Taxonomy" id="38833"/>
    <lineage>
        <taxon>Eukaryota</taxon>
        <taxon>Viridiplantae</taxon>
        <taxon>Chlorophyta</taxon>
        <taxon>Mamiellophyceae</taxon>
        <taxon>Mamiellales</taxon>
        <taxon>Mamiellaceae</taxon>
        <taxon>Micromonas</taxon>
    </lineage>
</organism>
<evidence type="ECO:0000256" key="2">
    <source>
        <dbReference type="ARBA" id="ARBA00022857"/>
    </source>
</evidence>
<reference evidence="5" key="1">
    <citation type="submission" date="2021-01" db="EMBL/GenBank/DDBJ databases">
        <authorList>
            <person name="Corre E."/>
            <person name="Pelletier E."/>
            <person name="Niang G."/>
            <person name="Scheremetjew M."/>
            <person name="Finn R."/>
            <person name="Kale V."/>
            <person name="Holt S."/>
            <person name="Cochrane G."/>
            <person name="Meng A."/>
            <person name="Brown T."/>
            <person name="Cohen L."/>
        </authorList>
    </citation>
    <scope>NUCLEOTIDE SEQUENCE</scope>
    <source>
        <strain evidence="5">CCAC1681</strain>
    </source>
</reference>
<evidence type="ECO:0000256" key="3">
    <source>
        <dbReference type="ARBA" id="ARBA00023002"/>
    </source>
</evidence>
<name>A0A7S0D1B7_MICPS</name>
<dbReference type="SUPFAM" id="SSF51735">
    <property type="entry name" value="NAD(P)-binding Rossmann-fold domains"/>
    <property type="match status" value="1"/>
</dbReference>
<keyword evidence="2" id="KW-0521">NADP</keyword>
<gene>
    <name evidence="5" type="ORF">MSP1401_LOCUS6070</name>
</gene>
<dbReference type="PANTHER" id="PTHR43618">
    <property type="entry name" value="7-ALPHA-HYDROXYSTEROID DEHYDROGENASE"/>
    <property type="match status" value="1"/>
</dbReference>
<comment type="similarity">
    <text evidence="1 4">Belongs to the short-chain dehydrogenases/reductases (SDR) family.</text>
</comment>
<protein>
    <submittedName>
        <fullName evidence="5">Uncharacterized protein</fullName>
    </submittedName>
</protein>
<dbReference type="FunFam" id="3.40.50.720:FF:000084">
    <property type="entry name" value="Short-chain dehydrogenase reductase"/>
    <property type="match status" value="1"/>
</dbReference>
<dbReference type="Gene3D" id="3.40.50.720">
    <property type="entry name" value="NAD(P)-binding Rossmann-like Domain"/>
    <property type="match status" value="1"/>
</dbReference>
<proteinExistence type="inferred from homology"/>
<dbReference type="PRINTS" id="PR00081">
    <property type="entry name" value="GDHRDH"/>
</dbReference>
<keyword evidence="3" id="KW-0560">Oxidoreductase</keyword>
<evidence type="ECO:0000313" key="5">
    <source>
        <dbReference type="EMBL" id="CAD8439995.1"/>
    </source>
</evidence>
<dbReference type="InterPro" id="IPR002347">
    <property type="entry name" value="SDR_fam"/>
</dbReference>
<dbReference type="InterPro" id="IPR052178">
    <property type="entry name" value="Sec_Metab_Biosynth_SDR"/>
</dbReference>
<evidence type="ECO:0000256" key="1">
    <source>
        <dbReference type="ARBA" id="ARBA00006484"/>
    </source>
</evidence>
<dbReference type="Pfam" id="PF00106">
    <property type="entry name" value="adh_short"/>
    <property type="match status" value="1"/>
</dbReference>
<evidence type="ECO:0000256" key="4">
    <source>
        <dbReference type="RuleBase" id="RU000363"/>
    </source>
</evidence>
<accession>A0A7S0D1B7</accession>
<dbReference type="PANTHER" id="PTHR43618:SF8">
    <property type="entry name" value="7ALPHA-HYDROXYSTEROID DEHYDROGENASE"/>
    <property type="match status" value="1"/>
</dbReference>
<dbReference type="InterPro" id="IPR036291">
    <property type="entry name" value="NAD(P)-bd_dom_sf"/>
</dbReference>
<dbReference type="GO" id="GO:0016491">
    <property type="term" value="F:oxidoreductase activity"/>
    <property type="evidence" value="ECO:0007669"/>
    <property type="project" value="UniProtKB-KW"/>
</dbReference>
<dbReference type="AlphaFoldDB" id="A0A7S0D1B7"/>
<dbReference type="EMBL" id="HBEN01007418">
    <property type="protein sequence ID" value="CAD8439995.1"/>
    <property type="molecule type" value="Transcribed_RNA"/>
</dbReference>